<dbReference type="GO" id="GO:0006355">
    <property type="term" value="P:regulation of DNA-templated transcription"/>
    <property type="evidence" value="ECO:0007669"/>
    <property type="project" value="InterPro"/>
</dbReference>
<proteinExistence type="predicted"/>
<comment type="catalytic activity">
    <reaction evidence="1">
        <text>ATP + protein L-histidine = ADP + protein N-phospho-L-histidine.</text>
        <dbReference type="EC" id="2.7.13.3"/>
    </reaction>
</comment>
<keyword evidence="3" id="KW-0597">Phosphoprotein</keyword>
<dbReference type="SMART" id="SM00091">
    <property type="entry name" value="PAS"/>
    <property type="match status" value="3"/>
</dbReference>
<dbReference type="EC" id="2.7.13.3" evidence="2"/>
<dbReference type="GO" id="GO:0004673">
    <property type="term" value="F:protein histidine kinase activity"/>
    <property type="evidence" value="ECO:0007669"/>
    <property type="project" value="UniProtKB-EC"/>
</dbReference>
<dbReference type="Pfam" id="PF13426">
    <property type="entry name" value="PAS_9"/>
    <property type="match status" value="1"/>
</dbReference>
<name>X1A827_9ZZZZ</name>
<dbReference type="Pfam" id="PF00989">
    <property type="entry name" value="PAS"/>
    <property type="match status" value="1"/>
</dbReference>
<dbReference type="EMBL" id="BART01007331">
    <property type="protein sequence ID" value="GAG56346.1"/>
    <property type="molecule type" value="Genomic_DNA"/>
</dbReference>
<dbReference type="AlphaFoldDB" id="X1A827"/>
<evidence type="ECO:0000256" key="2">
    <source>
        <dbReference type="ARBA" id="ARBA00012438"/>
    </source>
</evidence>
<dbReference type="PANTHER" id="PTHR43304:SF1">
    <property type="entry name" value="PAC DOMAIN-CONTAINING PROTEIN"/>
    <property type="match status" value="1"/>
</dbReference>
<dbReference type="PANTHER" id="PTHR43304">
    <property type="entry name" value="PHYTOCHROME-LIKE PROTEIN CPH1"/>
    <property type="match status" value="1"/>
</dbReference>
<feature type="non-terminal residue" evidence="8">
    <location>
        <position position="1"/>
    </location>
</feature>
<comment type="caution">
    <text evidence="8">The sequence shown here is derived from an EMBL/GenBank/DDBJ whole genome shotgun (WGS) entry which is preliminary data.</text>
</comment>
<dbReference type="InterPro" id="IPR013767">
    <property type="entry name" value="PAS_fold"/>
</dbReference>
<accession>X1A827</accession>
<dbReference type="Pfam" id="PF13188">
    <property type="entry name" value="PAS_8"/>
    <property type="match status" value="1"/>
</dbReference>
<evidence type="ECO:0000256" key="3">
    <source>
        <dbReference type="ARBA" id="ARBA00022553"/>
    </source>
</evidence>
<dbReference type="InterPro" id="IPR035965">
    <property type="entry name" value="PAS-like_dom_sf"/>
</dbReference>
<sequence>NSIEEKLKFTNNELSVILGVVADGIRVIDSDFNVLRVNKQFCKISGVSKKKNLTGKCYEVSPGPDCHKPTCTLKQILGGASRIEKEVGKVRSDNKVVPCILTALPLKDDGGNIIGIVENFKDISKRKKAEESILESEKRYRELDETLNEIVVELDPRGKFIYANKKAFDETGYTKKRFNNGLNVMQVVVPEDRIKLAGNFKKLLRGKELIRDIYTIKRKDGTTFPAITHSNYVLDSKGKVTGIRVVAINISDIKESEEKVRESEERYRSLFDNSLDGIYRTTLGGKYIDVNPALEKMLGYGSKDELLAIDIPTQLYFRKEDRPGPNQRNRIFETRLKKKDGFFSFRYILKILNYTNYISTVVL</sequence>
<dbReference type="SMART" id="SM00086">
    <property type="entry name" value="PAC"/>
    <property type="match status" value="2"/>
</dbReference>
<evidence type="ECO:0000313" key="8">
    <source>
        <dbReference type="EMBL" id="GAG56346.1"/>
    </source>
</evidence>
<organism evidence="8">
    <name type="scientific">marine sediment metagenome</name>
    <dbReference type="NCBI Taxonomy" id="412755"/>
    <lineage>
        <taxon>unclassified sequences</taxon>
        <taxon>metagenomes</taxon>
        <taxon>ecological metagenomes</taxon>
    </lineage>
</organism>
<dbReference type="InterPro" id="IPR001610">
    <property type="entry name" value="PAC"/>
</dbReference>
<dbReference type="PROSITE" id="PS50112">
    <property type="entry name" value="PAS"/>
    <property type="match status" value="2"/>
</dbReference>
<feature type="domain" description="PAC" evidence="7">
    <location>
        <begin position="209"/>
        <end position="262"/>
    </location>
</feature>
<feature type="domain" description="PAS" evidence="6">
    <location>
        <begin position="263"/>
        <end position="304"/>
    </location>
</feature>
<dbReference type="InterPro" id="IPR052162">
    <property type="entry name" value="Sensor_kinase/Photoreceptor"/>
</dbReference>
<dbReference type="Gene3D" id="3.30.450.20">
    <property type="entry name" value="PAS domain"/>
    <property type="match status" value="3"/>
</dbReference>
<dbReference type="NCBIfam" id="TIGR00229">
    <property type="entry name" value="sensory_box"/>
    <property type="match status" value="3"/>
</dbReference>
<keyword evidence="5" id="KW-0418">Kinase</keyword>
<dbReference type="InterPro" id="IPR000700">
    <property type="entry name" value="PAS-assoc_C"/>
</dbReference>
<evidence type="ECO:0000256" key="1">
    <source>
        <dbReference type="ARBA" id="ARBA00000085"/>
    </source>
</evidence>
<dbReference type="InterPro" id="IPR000014">
    <property type="entry name" value="PAS"/>
</dbReference>
<gene>
    <name evidence="8" type="ORF">S01H4_16707</name>
</gene>
<dbReference type="CDD" id="cd00130">
    <property type="entry name" value="PAS"/>
    <property type="match status" value="3"/>
</dbReference>
<evidence type="ECO:0000259" key="6">
    <source>
        <dbReference type="PROSITE" id="PS50112"/>
    </source>
</evidence>
<feature type="domain" description="PAC" evidence="7">
    <location>
        <begin position="83"/>
        <end position="135"/>
    </location>
</feature>
<dbReference type="SUPFAM" id="SSF55785">
    <property type="entry name" value="PYP-like sensor domain (PAS domain)"/>
    <property type="match status" value="3"/>
</dbReference>
<reference evidence="8" key="1">
    <citation type="journal article" date="2014" name="Front. Microbiol.">
        <title>High frequency of phylogenetically diverse reductive dehalogenase-homologous genes in deep subseafloor sedimentary metagenomes.</title>
        <authorList>
            <person name="Kawai M."/>
            <person name="Futagami T."/>
            <person name="Toyoda A."/>
            <person name="Takaki Y."/>
            <person name="Nishi S."/>
            <person name="Hori S."/>
            <person name="Arai W."/>
            <person name="Tsubouchi T."/>
            <person name="Morono Y."/>
            <person name="Uchiyama I."/>
            <person name="Ito T."/>
            <person name="Fujiyama A."/>
            <person name="Inagaki F."/>
            <person name="Takami H."/>
        </authorList>
    </citation>
    <scope>NUCLEOTIDE SEQUENCE</scope>
    <source>
        <strain evidence="8">Expedition CK06-06</strain>
    </source>
</reference>
<protein>
    <recommendedName>
        <fullName evidence="2">histidine kinase</fullName>
        <ecNumber evidence="2">2.7.13.3</ecNumber>
    </recommendedName>
</protein>
<evidence type="ECO:0000256" key="4">
    <source>
        <dbReference type="ARBA" id="ARBA00022679"/>
    </source>
</evidence>
<evidence type="ECO:0000259" key="7">
    <source>
        <dbReference type="PROSITE" id="PS50113"/>
    </source>
</evidence>
<dbReference type="PROSITE" id="PS50113">
    <property type="entry name" value="PAC"/>
    <property type="match status" value="2"/>
</dbReference>
<evidence type="ECO:0000256" key="5">
    <source>
        <dbReference type="ARBA" id="ARBA00022777"/>
    </source>
</evidence>
<feature type="domain" description="PAS" evidence="6">
    <location>
        <begin position="136"/>
        <end position="207"/>
    </location>
</feature>
<keyword evidence="4" id="KW-0808">Transferase</keyword>